<proteinExistence type="predicted"/>
<comment type="caution">
    <text evidence="3">The sequence shown here is derived from an EMBL/GenBank/DDBJ whole genome shotgun (WGS) entry which is preliminary data.</text>
</comment>
<feature type="domain" description="UBP24/USP9X/USP9Y ubiquitin-like" evidence="2">
    <location>
        <begin position="133"/>
        <end position="217"/>
    </location>
</feature>
<evidence type="ECO:0000259" key="2">
    <source>
        <dbReference type="Pfam" id="PF22900"/>
    </source>
</evidence>
<feature type="compositionally biased region" description="Polar residues" evidence="1">
    <location>
        <begin position="308"/>
        <end position="324"/>
    </location>
</feature>
<gene>
    <name evidence="3" type="ORF">EOD39_17234</name>
</gene>
<keyword evidence="4" id="KW-1185">Reference proteome</keyword>
<dbReference type="EMBL" id="SCEB01002657">
    <property type="protein sequence ID" value="RXM95116.1"/>
    <property type="molecule type" value="Genomic_DNA"/>
</dbReference>
<sequence length="335" mass="37935">MSNMVSGQDKPRNVRYCSLLKATANLLKVVIQGSDDIGSRAIDLLKEIYTNLGPKLQVNQVEIHEDFIQSCFDRLKASYDTLCVLDGDKDSINCARQEAIRMVRVLTVLREYINECDSDYHEERTILPMSRAFRGKHITLIVRFPNQGRQVDDLDIWSHTNDTIGSVRRCILTRIKANSTHTKIELFIGGELVDPADDRKLIGQLNLKDKTIMSLHLRYISFLWQVADLGCSLNMPLLRDGARVLMKLMPPDNTTVEKLRAICLDHAKLGENSLSPNLDSLFFGPSPSQVLYLTEHARCSGWDRPMTRTDNMPSRSRTPETPATQVRLLGGPQRV</sequence>
<evidence type="ECO:0000313" key="3">
    <source>
        <dbReference type="EMBL" id="RXM95116.1"/>
    </source>
</evidence>
<evidence type="ECO:0000313" key="4">
    <source>
        <dbReference type="Proteomes" id="UP000289886"/>
    </source>
</evidence>
<keyword evidence="3" id="KW-0378">Hydrolase</keyword>
<dbReference type="Pfam" id="PF22900">
    <property type="entry name" value="UCH_UBL1"/>
    <property type="match status" value="1"/>
</dbReference>
<dbReference type="GO" id="GO:0016787">
    <property type="term" value="F:hydrolase activity"/>
    <property type="evidence" value="ECO:0007669"/>
    <property type="project" value="UniProtKB-KW"/>
</dbReference>
<evidence type="ECO:0000256" key="1">
    <source>
        <dbReference type="SAM" id="MobiDB-lite"/>
    </source>
</evidence>
<reference evidence="3 4" key="1">
    <citation type="submission" date="2019-01" db="EMBL/GenBank/DDBJ databases">
        <title>Draft Genome and Complete Hox-Cluster Characterization of the Sterlet Sturgeon (Acipenser ruthenus).</title>
        <authorList>
            <person name="Wei Q."/>
        </authorList>
    </citation>
    <scope>NUCLEOTIDE SEQUENCE [LARGE SCALE GENOMIC DNA]</scope>
    <source>
        <strain evidence="3">WHYD16114868_AA</strain>
        <tissue evidence="3">Blood</tissue>
    </source>
</reference>
<dbReference type="InterPro" id="IPR055176">
    <property type="entry name" value="UBP24/USP9X/USP9Y_UBL"/>
</dbReference>
<dbReference type="AlphaFoldDB" id="A0A444V3Y3"/>
<organism evidence="3 4">
    <name type="scientific">Acipenser ruthenus</name>
    <name type="common">Sterlet sturgeon</name>
    <dbReference type="NCBI Taxonomy" id="7906"/>
    <lineage>
        <taxon>Eukaryota</taxon>
        <taxon>Metazoa</taxon>
        <taxon>Chordata</taxon>
        <taxon>Craniata</taxon>
        <taxon>Vertebrata</taxon>
        <taxon>Euteleostomi</taxon>
        <taxon>Actinopterygii</taxon>
        <taxon>Chondrostei</taxon>
        <taxon>Acipenseriformes</taxon>
        <taxon>Acipenseridae</taxon>
        <taxon>Acipenser</taxon>
    </lineage>
</organism>
<name>A0A444V3Y3_ACIRT</name>
<accession>A0A444V3Y3</accession>
<feature type="region of interest" description="Disordered" evidence="1">
    <location>
        <begin position="303"/>
        <end position="335"/>
    </location>
</feature>
<dbReference type="Proteomes" id="UP000289886">
    <property type="component" value="Unassembled WGS sequence"/>
</dbReference>
<protein>
    <submittedName>
        <fullName evidence="3">Putative ubiquitin carboxyl-terminal hydrolase FAF-X</fullName>
    </submittedName>
</protein>